<protein>
    <submittedName>
        <fullName evidence="1">Uncharacterized protein</fullName>
    </submittedName>
</protein>
<sequence>MDHLVEAVQMHAIKNYADPGWDVVTECWTGEEIRAWLEVESPDGKLVTATTEEEAINKMAILVDVWADQQGTDNQLWRF</sequence>
<reference evidence="1 2" key="1">
    <citation type="submission" date="2024-06" db="EMBL/GenBank/DDBJ databases">
        <title>The Natural Products Discovery Center: Release of the First 8490 Sequenced Strains for Exploring Actinobacteria Biosynthetic Diversity.</title>
        <authorList>
            <person name="Kalkreuter E."/>
            <person name="Kautsar S.A."/>
            <person name="Yang D."/>
            <person name="Bader C.D."/>
            <person name="Teijaro C.N."/>
            <person name="Fluegel L."/>
            <person name="Davis C.M."/>
            <person name="Simpson J.R."/>
            <person name="Lauterbach L."/>
            <person name="Steele A.D."/>
            <person name="Gui C."/>
            <person name="Meng S."/>
            <person name="Li G."/>
            <person name="Viehrig K."/>
            <person name="Ye F."/>
            <person name="Su P."/>
            <person name="Kiefer A.F."/>
            <person name="Nichols A."/>
            <person name="Cepeda A.J."/>
            <person name="Yan W."/>
            <person name="Fan B."/>
            <person name="Jiang Y."/>
            <person name="Adhikari A."/>
            <person name="Zheng C.-J."/>
            <person name="Schuster L."/>
            <person name="Cowan T.M."/>
            <person name="Smanski M.J."/>
            <person name="Chevrette M.G."/>
            <person name="De Carvalho L.P.S."/>
            <person name="Shen B."/>
        </authorList>
    </citation>
    <scope>NUCLEOTIDE SEQUENCE [LARGE SCALE GENOMIC DNA]</scope>
    <source>
        <strain evidence="1 2">NPDC048946</strain>
    </source>
</reference>
<gene>
    <name evidence="1" type="ORF">AB0C36_07050</name>
</gene>
<dbReference type="Proteomes" id="UP001551482">
    <property type="component" value="Unassembled WGS sequence"/>
</dbReference>
<proteinExistence type="predicted"/>
<accession>A0ABV3DDG5</accession>
<organism evidence="1 2">
    <name type="scientific">Streptodolium elevatio</name>
    <dbReference type="NCBI Taxonomy" id="3157996"/>
    <lineage>
        <taxon>Bacteria</taxon>
        <taxon>Bacillati</taxon>
        <taxon>Actinomycetota</taxon>
        <taxon>Actinomycetes</taxon>
        <taxon>Kitasatosporales</taxon>
        <taxon>Streptomycetaceae</taxon>
        <taxon>Streptodolium</taxon>
    </lineage>
</organism>
<keyword evidence="2" id="KW-1185">Reference proteome</keyword>
<evidence type="ECO:0000313" key="1">
    <source>
        <dbReference type="EMBL" id="MEU8133252.1"/>
    </source>
</evidence>
<name>A0ABV3DDG5_9ACTN</name>
<comment type="caution">
    <text evidence="1">The sequence shown here is derived from an EMBL/GenBank/DDBJ whole genome shotgun (WGS) entry which is preliminary data.</text>
</comment>
<dbReference type="RefSeq" id="WP_358350418.1">
    <property type="nucleotide sequence ID" value="NZ_JBEZFP010000012.1"/>
</dbReference>
<evidence type="ECO:0000313" key="2">
    <source>
        <dbReference type="Proteomes" id="UP001551482"/>
    </source>
</evidence>
<dbReference type="EMBL" id="JBEZFP010000012">
    <property type="protein sequence ID" value="MEU8133252.1"/>
    <property type="molecule type" value="Genomic_DNA"/>
</dbReference>